<gene>
    <name evidence="2" type="ORF">DPMN_179416</name>
</gene>
<proteinExistence type="predicted"/>
<keyword evidence="1" id="KW-0812">Transmembrane</keyword>
<evidence type="ECO:0000313" key="3">
    <source>
        <dbReference type="Proteomes" id="UP000828390"/>
    </source>
</evidence>
<accession>A0A9D4IKR6</accession>
<keyword evidence="1" id="KW-0472">Membrane</keyword>
<comment type="caution">
    <text evidence="2">The sequence shown here is derived from an EMBL/GenBank/DDBJ whole genome shotgun (WGS) entry which is preliminary data.</text>
</comment>
<sequence length="112" mass="13179">MEANIAGLEIRINDASYPINGTNDNKDNSDDIEYRKQTTRLRRRLKWYFYEAFKLKTGTCYFHLLPLFFFLMHLVKVGLITSQMFNFGNDRANFSNVVNRGHLALRHLFLNG</sequence>
<dbReference type="AlphaFoldDB" id="A0A9D4IKR6"/>
<evidence type="ECO:0000313" key="2">
    <source>
        <dbReference type="EMBL" id="KAH3777965.1"/>
    </source>
</evidence>
<keyword evidence="3" id="KW-1185">Reference proteome</keyword>
<name>A0A9D4IKR6_DREPO</name>
<evidence type="ECO:0000256" key="1">
    <source>
        <dbReference type="SAM" id="Phobius"/>
    </source>
</evidence>
<feature type="transmembrane region" description="Helical" evidence="1">
    <location>
        <begin position="61"/>
        <end position="81"/>
    </location>
</feature>
<dbReference type="EMBL" id="JAIWYP010000009">
    <property type="protein sequence ID" value="KAH3777965.1"/>
    <property type="molecule type" value="Genomic_DNA"/>
</dbReference>
<reference evidence="2" key="2">
    <citation type="submission" date="2020-11" db="EMBL/GenBank/DDBJ databases">
        <authorList>
            <person name="McCartney M.A."/>
            <person name="Auch B."/>
            <person name="Kono T."/>
            <person name="Mallez S."/>
            <person name="Becker A."/>
            <person name="Gohl D.M."/>
            <person name="Silverstein K.A.T."/>
            <person name="Koren S."/>
            <person name="Bechman K.B."/>
            <person name="Herman A."/>
            <person name="Abrahante J.E."/>
            <person name="Garbe J."/>
        </authorList>
    </citation>
    <scope>NUCLEOTIDE SEQUENCE</scope>
    <source>
        <strain evidence="2">Duluth1</strain>
        <tissue evidence="2">Whole animal</tissue>
    </source>
</reference>
<dbReference type="Proteomes" id="UP000828390">
    <property type="component" value="Unassembled WGS sequence"/>
</dbReference>
<reference evidence="2" key="1">
    <citation type="journal article" date="2019" name="bioRxiv">
        <title>The Genome of the Zebra Mussel, Dreissena polymorpha: A Resource for Invasive Species Research.</title>
        <authorList>
            <person name="McCartney M.A."/>
            <person name="Auch B."/>
            <person name="Kono T."/>
            <person name="Mallez S."/>
            <person name="Zhang Y."/>
            <person name="Obille A."/>
            <person name="Becker A."/>
            <person name="Abrahante J.E."/>
            <person name="Garbe J."/>
            <person name="Badalamenti J.P."/>
            <person name="Herman A."/>
            <person name="Mangelson H."/>
            <person name="Liachko I."/>
            <person name="Sullivan S."/>
            <person name="Sone E.D."/>
            <person name="Koren S."/>
            <person name="Silverstein K.A.T."/>
            <person name="Beckman K.B."/>
            <person name="Gohl D.M."/>
        </authorList>
    </citation>
    <scope>NUCLEOTIDE SEQUENCE</scope>
    <source>
        <strain evidence="2">Duluth1</strain>
        <tissue evidence="2">Whole animal</tissue>
    </source>
</reference>
<organism evidence="2 3">
    <name type="scientific">Dreissena polymorpha</name>
    <name type="common">Zebra mussel</name>
    <name type="synonym">Mytilus polymorpha</name>
    <dbReference type="NCBI Taxonomy" id="45954"/>
    <lineage>
        <taxon>Eukaryota</taxon>
        <taxon>Metazoa</taxon>
        <taxon>Spiralia</taxon>
        <taxon>Lophotrochozoa</taxon>
        <taxon>Mollusca</taxon>
        <taxon>Bivalvia</taxon>
        <taxon>Autobranchia</taxon>
        <taxon>Heteroconchia</taxon>
        <taxon>Euheterodonta</taxon>
        <taxon>Imparidentia</taxon>
        <taxon>Neoheterodontei</taxon>
        <taxon>Myida</taxon>
        <taxon>Dreissenoidea</taxon>
        <taxon>Dreissenidae</taxon>
        <taxon>Dreissena</taxon>
    </lineage>
</organism>
<protein>
    <submittedName>
        <fullName evidence="2">Uncharacterized protein</fullName>
    </submittedName>
</protein>
<keyword evidence="1" id="KW-1133">Transmembrane helix</keyword>